<protein>
    <submittedName>
        <fullName evidence="3">MarR family transcriptional regulator</fullName>
    </submittedName>
</protein>
<feature type="domain" description="HTH marR-type" evidence="2">
    <location>
        <begin position="8"/>
        <end position="150"/>
    </location>
</feature>
<dbReference type="PANTHER" id="PTHR33164:SF101">
    <property type="entry name" value="TRANSCRIPTIONAL REPRESSOR MPRA"/>
    <property type="match status" value="1"/>
</dbReference>
<name>A0A5C7FFH7_9BACI</name>
<evidence type="ECO:0000313" key="3">
    <source>
        <dbReference type="EMBL" id="WWD80256.1"/>
    </source>
</evidence>
<gene>
    <name evidence="3" type="ORF">FTX54_001435</name>
</gene>
<dbReference type="AlphaFoldDB" id="A0A5C7FFH7"/>
<dbReference type="GO" id="GO:0006950">
    <property type="term" value="P:response to stress"/>
    <property type="evidence" value="ECO:0007669"/>
    <property type="project" value="TreeGrafter"/>
</dbReference>
<evidence type="ECO:0000256" key="1">
    <source>
        <dbReference type="ARBA" id="ARBA00023125"/>
    </source>
</evidence>
<dbReference type="KEGG" id="ahal:FTX54_001435"/>
<dbReference type="GO" id="GO:0003677">
    <property type="term" value="F:DNA binding"/>
    <property type="evidence" value="ECO:0007669"/>
    <property type="project" value="UniProtKB-KW"/>
</dbReference>
<reference evidence="3 4" key="1">
    <citation type="submission" date="2024-01" db="EMBL/GenBank/DDBJ databases">
        <title>Complete Genome Sequence of Alkalicoccus halolimnae BZ-SZ-XJ29T, a Moderately Halophilic Bacterium Isolated from a Salt Lake.</title>
        <authorList>
            <person name="Zhao B."/>
        </authorList>
    </citation>
    <scope>NUCLEOTIDE SEQUENCE [LARGE SCALE GENOMIC DNA]</scope>
    <source>
        <strain evidence="3 4">BZ-SZ-XJ29</strain>
    </source>
</reference>
<dbReference type="InterPro" id="IPR036390">
    <property type="entry name" value="WH_DNA-bd_sf"/>
</dbReference>
<dbReference type="RefSeq" id="WP_147804238.1">
    <property type="nucleotide sequence ID" value="NZ_CP144914.1"/>
</dbReference>
<dbReference type="Proteomes" id="UP000321816">
    <property type="component" value="Chromosome"/>
</dbReference>
<dbReference type="PRINTS" id="PR00598">
    <property type="entry name" value="HTHMARR"/>
</dbReference>
<dbReference type="SUPFAM" id="SSF46785">
    <property type="entry name" value="Winged helix' DNA-binding domain"/>
    <property type="match status" value="1"/>
</dbReference>
<dbReference type="Gene3D" id="1.10.10.10">
    <property type="entry name" value="Winged helix-like DNA-binding domain superfamily/Winged helix DNA-binding domain"/>
    <property type="match status" value="1"/>
</dbReference>
<proteinExistence type="predicted"/>
<accession>A0A5C7FFH7</accession>
<sequence length="150" mass="17068">MSMDSINTEELVEQMLSVMPLFAKKLFGPVHILHDSDLHHTHFHIMHLINDAGSIRTTDIAGKLAIKKSNLSPMLQKLTTKEFILRKKDPADRRVIYIELTRAGQSFLEEKKVILQKEVEERLSLLHSEDKKTLQEAVGSLQSVLSKLEG</sequence>
<dbReference type="SMART" id="SM00347">
    <property type="entry name" value="HTH_MARR"/>
    <property type="match status" value="1"/>
</dbReference>
<dbReference type="GO" id="GO:0003700">
    <property type="term" value="F:DNA-binding transcription factor activity"/>
    <property type="evidence" value="ECO:0007669"/>
    <property type="project" value="InterPro"/>
</dbReference>
<evidence type="ECO:0000313" key="4">
    <source>
        <dbReference type="Proteomes" id="UP000321816"/>
    </source>
</evidence>
<keyword evidence="4" id="KW-1185">Reference proteome</keyword>
<dbReference type="Pfam" id="PF01047">
    <property type="entry name" value="MarR"/>
    <property type="match status" value="1"/>
</dbReference>
<evidence type="ECO:0000259" key="2">
    <source>
        <dbReference type="PROSITE" id="PS50995"/>
    </source>
</evidence>
<dbReference type="InterPro" id="IPR000835">
    <property type="entry name" value="HTH_MarR-typ"/>
</dbReference>
<dbReference type="EMBL" id="CP144914">
    <property type="protein sequence ID" value="WWD80256.1"/>
    <property type="molecule type" value="Genomic_DNA"/>
</dbReference>
<dbReference type="InterPro" id="IPR039422">
    <property type="entry name" value="MarR/SlyA-like"/>
</dbReference>
<dbReference type="OrthoDB" id="3254893at2"/>
<organism evidence="3 4">
    <name type="scientific">Alkalicoccus halolimnae</name>
    <dbReference type="NCBI Taxonomy" id="1667239"/>
    <lineage>
        <taxon>Bacteria</taxon>
        <taxon>Bacillati</taxon>
        <taxon>Bacillota</taxon>
        <taxon>Bacilli</taxon>
        <taxon>Bacillales</taxon>
        <taxon>Bacillaceae</taxon>
        <taxon>Alkalicoccus</taxon>
    </lineage>
</organism>
<dbReference type="PANTHER" id="PTHR33164">
    <property type="entry name" value="TRANSCRIPTIONAL REGULATOR, MARR FAMILY"/>
    <property type="match status" value="1"/>
</dbReference>
<keyword evidence="1" id="KW-0238">DNA-binding</keyword>
<dbReference type="PROSITE" id="PS50995">
    <property type="entry name" value="HTH_MARR_2"/>
    <property type="match status" value="1"/>
</dbReference>
<dbReference type="InterPro" id="IPR036388">
    <property type="entry name" value="WH-like_DNA-bd_sf"/>
</dbReference>